<dbReference type="EMBL" id="JAAPAO010000559">
    <property type="protein sequence ID" value="KAF4657107.1"/>
    <property type="molecule type" value="Genomic_DNA"/>
</dbReference>
<dbReference type="InterPro" id="IPR043128">
    <property type="entry name" value="Rev_trsase/Diguanyl_cyclase"/>
</dbReference>
<dbReference type="PANTHER" id="PTHR37984:SF15">
    <property type="entry name" value="INTEGRASE CATALYTIC DOMAIN-CONTAINING PROTEIN"/>
    <property type="match status" value="1"/>
</dbReference>
<dbReference type="OrthoDB" id="443348at2759"/>
<dbReference type="Gene3D" id="3.30.70.270">
    <property type="match status" value="1"/>
</dbReference>
<dbReference type="GO" id="GO:0003676">
    <property type="term" value="F:nucleic acid binding"/>
    <property type="evidence" value="ECO:0007669"/>
    <property type="project" value="InterPro"/>
</dbReference>
<dbReference type="Gene3D" id="3.30.420.10">
    <property type="entry name" value="Ribonuclease H-like superfamily/Ribonuclease H"/>
    <property type="match status" value="1"/>
</dbReference>
<name>A0A7J6LCY1_PERCH</name>
<sequence>ANCSLTYEKIFTALTVLRKVNLGVLAVPLDQKWPSTESRCVAVERNIASLRFQLESIKDDLKQILAVAGNEDDPTVLDLEGREHKCEEELVRCDADLALIEEELQECLSERSVQASVKKANKKIEKEHDDQHLGISAANLQALTSGNEPKVDAEVEAKVEAKVEAVAVPDGDDGDSSSSSTSFSLVPTHVSSRGLVRDQRRLAYAPDPPYEYYSAKIRFPKLTDRFRLKSHLGAFGRLLVEAGGGVHMSSYGEERFVPDRDLECSITIAFLATLEETEVKEAAHEEVGDNCYEWQPLVDSLVKQFCSRRSLREEYRRRLGQLKFDGIRHCDLFIRRVKNIHTLYVAVYAQDISELRAMIRMTVAKLPSDLRKQTVEKIRSCHQAMSGGAWHLEDDCNQDWEALLPLVSLEGPSVCEAIRAACQSSEDSDQLGNGTSLNGKSPSGPSRVARIQEIESIEKACASVYYGCGADSKNRDKVKALTHADFVFCGKNRQSKPFCIFGYRKDTPMPNSEEIDVQLYVRPYHGRQTNSGNSGTSTHQLAKSSSPTEQDRVAYAVSDGLIPPEIVLKAKFAPGMTPNDWYYVDAVVDTGAGLSYWLGSSYPCSPCAKGDSSVVELADGSLVEVGQKVIGTLCLLDDSSRVPISFNILPSTTGAVQHDDCGPFRVLLGREALNRLGIVVSVPWDNFSQDDRSEICGVYSVDDVNADDGIVSLAPPPTMSGADSISIQPKADEDAIVSAALIRLCGHGWRPVPYAPKFEYSFRTLVPAEIVDIPQQSIVCELKFPQPTDSVVVHEYSSSLMARLSPARKRIFNDLVDEYVQRQWWTEVDQSFDSPYKANVFLLGGEETLGSRKPRLVCDFRGANSILPPASSYVPSTAAIFVRLLLSAPAVLLVGDITAAFYHVRLTRVQMLLFVGDRRFVSSRLTFGVNVGPGGLHSSLSASQDALSGHLDSDIFELVVDDYMLAAHNVYTPVRDLSLWLNTLVASGQHTPYRKFSALSTPLLRDELQQALSERGVISSVGDTGKYLGVNIEFSDGHLVLRCERLDRFAQSAKKADEMIRSMSFSRRNMFALAGSLGTDPLLQHAVDRALADTLRSVAGAAGSNWDELVPISSTSYSVMFPLLKWVLERESDASACCHPSGSPLSENGSVLVLECASDASLSGGGYVIDYVIGDGSHVTLREDCWRWRAKQTAWHSNRRELCALLRCLQSVGDIVTAAYPLCLKHKSHFDIRIRCDNRATVSWSSATTSGLPAVPKSKSLERRAISRLLGACADECATIRTIVVGSTISVTYLSGEENERADYLSRIFDRRCEMIDGSTDTLSSALLAFDSNGVPPYDAPVDSLASYIVADDSAFLIATSDEEDSRVPSLQLDKMVLLEKREIYMELLKRVVPYSSLPSEQRQRLVNGGGGISEEDGVIYFNLGSPIGEPLRQFYIPKSTPLWRKLLVRDAHRLCGHGGREATLAHCNQFYLPAGQREVRSLLFRCVPCRLEKARRGKSAPVMQKDESKLMMEEPPYWRVDVDVLHLGDKKVLVIVCRGTGHCSLFPLNKEDMNAILKCLHRAQLQRGGLRHVYVDNASYFCSALFHQELLRILGAEVHTLASSSPWEAGRANRLHGIALSILRKNLRFVRGRIPENDDDFRLLLDYLAYVLNSRPLGQLIEIDSKMRPTTPDLLAFGYEKQVGPLQVAGFPLKCFPARDALAFRKHYLETYWRSLRTHVLEILGGQKQRRWRPYVGEPVAGIRQRMRKADIASCLGFVDSILSGNRLLVLLPGGRKQVESIHNLCPFEESVKAFDDFIGPGREGARVTVKIKDASGNSDFYTGTIRRDGTTLSSGPILNCLITWDDGSEPEWLNLDEEEWKYCDEADPPKLSRLPRRKKIPAVSA</sequence>
<comment type="caution">
    <text evidence="3">The sequence shown here is derived from an EMBL/GenBank/DDBJ whole genome shotgun (WGS) entry which is preliminary data.</text>
</comment>
<feature type="region of interest" description="Disordered" evidence="1">
    <location>
        <begin position="526"/>
        <end position="549"/>
    </location>
</feature>
<feature type="compositionally biased region" description="Polar residues" evidence="1">
    <location>
        <begin position="527"/>
        <end position="548"/>
    </location>
</feature>
<evidence type="ECO:0000313" key="4">
    <source>
        <dbReference type="Proteomes" id="UP000591131"/>
    </source>
</evidence>
<dbReference type="InterPro" id="IPR012337">
    <property type="entry name" value="RNaseH-like_sf"/>
</dbReference>
<dbReference type="InterPro" id="IPR043502">
    <property type="entry name" value="DNA/RNA_pol_sf"/>
</dbReference>
<dbReference type="SUPFAM" id="SSF56672">
    <property type="entry name" value="DNA/RNA polymerases"/>
    <property type="match status" value="1"/>
</dbReference>
<dbReference type="PANTHER" id="PTHR37984">
    <property type="entry name" value="PROTEIN CBG26694"/>
    <property type="match status" value="1"/>
</dbReference>
<evidence type="ECO:0000259" key="2">
    <source>
        <dbReference type="PROSITE" id="PS50994"/>
    </source>
</evidence>
<evidence type="ECO:0000256" key="1">
    <source>
        <dbReference type="SAM" id="MobiDB-lite"/>
    </source>
</evidence>
<dbReference type="PROSITE" id="PS50994">
    <property type="entry name" value="INTEGRASE"/>
    <property type="match status" value="1"/>
</dbReference>
<dbReference type="Gene3D" id="3.10.10.10">
    <property type="entry name" value="HIV Type 1 Reverse Transcriptase, subunit A, domain 1"/>
    <property type="match status" value="1"/>
</dbReference>
<protein>
    <recommendedName>
        <fullName evidence="2">Integrase catalytic domain-containing protein</fullName>
    </recommendedName>
</protein>
<dbReference type="SUPFAM" id="SSF53098">
    <property type="entry name" value="Ribonuclease H-like"/>
    <property type="match status" value="1"/>
</dbReference>
<proteinExistence type="predicted"/>
<dbReference type="InterPro" id="IPR036397">
    <property type="entry name" value="RNaseH_sf"/>
</dbReference>
<dbReference type="CDD" id="cd09275">
    <property type="entry name" value="RNase_HI_RT_DIRS1"/>
    <property type="match status" value="1"/>
</dbReference>
<evidence type="ECO:0000313" key="3">
    <source>
        <dbReference type="EMBL" id="KAF4657107.1"/>
    </source>
</evidence>
<accession>A0A7J6LCY1</accession>
<keyword evidence="4" id="KW-1185">Reference proteome</keyword>
<gene>
    <name evidence="3" type="ORF">FOL47_008589</name>
</gene>
<feature type="domain" description="Integrase catalytic" evidence="2">
    <location>
        <begin position="1512"/>
        <end position="1681"/>
    </location>
</feature>
<reference evidence="3 4" key="1">
    <citation type="submission" date="2020-04" db="EMBL/GenBank/DDBJ databases">
        <title>Perkinsus chesapeaki whole genome sequence.</title>
        <authorList>
            <person name="Bogema D.R."/>
        </authorList>
    </citation>
    <scope>NUCLEOTIDE SEQUENCE [LARGE SCALE GENOMIC DNA]</scope>
    <source>
        <strain evidence="3">ATCC PRA-425</strain>
    </source>
</reference>
<feature type="region of interest" description="Disordered" evidence="1">
    <location>
        <begin position="426"/>
        <end position="446"/>
    </location>
</feature>
<dbReference type="GO" id="GO:0015074">
    <property type="term" value="P:DNA integration"/>
    <property type="evidence" value="ECO:0007669"/>
    <property type="project" value="InterPro"/>
</dbReference>
<dbReference type="InterPro" id="IPR050951">
    <property type="entry name" value="Retrovirus_Pol_polyprotein"/>
</dbReference>
<feature type="compositionally biased region" description="Polar residues" evidence="1">
    <location>
        <begin position="426"/>
        <end position="444"/>
    </location>
</feature>
<feature type="non-terminal residue" evidence="3">
    <location>
        <position position="1887"/>
    </location>
</feature>
<dbReference type="InterPro" id="IPR001584">
    <property type="entry name" value="Integrase_cat-core"/>
</dbReference>
<organism evidence="3 4">
    <name type="scientific">Perkinsus chesapeaki</name>
    <name type="common">Clam parasite</name>
    <name type="synonym">Perkinsus andrewsi</name>
    <dbReference type="NCBI Taxonomy" id="330153"/>
    <lineage>
        <taxon>Eukaryota</taxon>
        <taxon>Sar</taxon>
        <taxon>Alveolata</taxon>
        <taxon>Perkinsozoa</taxon>
        <taxon>Perkinsea</taxon>
        <taxon>Perkinsida</taxon>
        <taxon>Perkinsidae</taxon>
        <taxon>Perkinsus</taxon>
    </lineage>
</organism>
<dbReference type="Proteomes" id="UP000591131">
    <property type="component" value="Unassembled WGS sequence"/>
</dbReference>